<comment type="caution">
    <text evidence="11">The sequence shown here is derived from an EMBL/GenBank/DDBJ whole genome shotgun (WGS) entry which is preliminary data.</text>
</comment>
<dbReference type="GO" id="GO:0017056">
    <property type="term" value="F:structural constituent of nuclear pore"/>
    <property type="evidence" value="ECO:0007669"/>
    <property type="project" value="InterPro"/>
</dbReference>
<dbReference type="PANTHER" id="PTHR13405:SF11">
    <property type="entry name" value="NUCLEAR PORE COMPLEX PROTEIN NUP133"/>
    <property type="match status" value="1"/>
</dbReference>
<evidence type="ECO:0000256" key="8">
    <source>
        <dbReference type="SAM" id="MobiDB-lite"/>
    </source>
</evidence>
<protein>
    <recommendedName>
        <fullName evidence="13">Nucleoporin Nup133/Nup155-like C-terminal domain-containing protein</fullName>
    </recommendedName>
</protein>
<keyword evidence="3" id="KW-0813">Transport</keyword>
<sequence length="1344" mass="150957">MFAPGSGGQAASSLRSSRRRQRTSLEDSVKPPAAKRQRSSLRREPKQPAADKNVTTAQEYGNKPSAVTRDYGVETGPQKERSLAIRSSEKTSKATSQTDHAVVLSSNDYYTVTQLPSGSDQPGETISGPTRCIFNSESGFALLLSQSRALVWPYHTNVPSPGGGGLLSVSLSEWCTNDGEALMGTLISNATCTVPGLFIIVPATGKMIYWETASNATFMGIAKQKQSGLQGSITGLFYGEKVTDVINAEPAGVITTFSSGRVAQITFRDPQGKPALSVNFFQSTAKLGAGGLFFGIRSVLGSSAWRKDIAAVKAGNSLFRGQRDIIVLSTSGLLEIWDSHWNGVNKIRAEVDLQKEICSYLGFESNGKPENCLKVHDFVATYREAKSPSNSEEQHNETSLFILIDISRNTPAKSLAVIKARIQNDNFEVLSLNTLENMTLAQGFEKQRPRLHVVEPWETAFILMGRKLFIMSLQEIEASPSAQLLNGIVPKPFQDRLQFQEGDKYEILGIGSEETSSETQTPGCNVMIRGFGLIGISATSPGSDTTEYVRVTAKQKLEQAVFFGTMSNTPLSFSSDGEPAFALEEYEQAALEICNDILRSTSQYIPRAGISLDQTLRRRSKALGDLATELIRRRLPLSKTVRWELMWAGEKLAAQRSMWNLEENFRERWASETFLSRVISLMTDKYKTEYVPSHNDKQNDHVRQWFDCDTFQMQHIIPWIFNAIRGLKGPSARSSPEFLSQVYQASELSLTVLEGAYKFREDHALQYGFAEEDFDNGVLLGSYSDIPEFWTSENMVYNETLHMLDFELESSRWVHQSVSDTSAEDHDMIASIGENSCRRLRVLNMMLTERVRWLNAQNDPKFADEAIALKDSSVKQRKWQLYKMGGIGQLQGAIDLAEEFRDLEALVELMVELQYLVRNKSSPVETSITINSSGVRDESGYKQKIASYFDHFGEPFADAFFSRYIGIHQPGVLLTMKDFQNHLTRFLRKRPSYAPLSWINDIVGEGDYQTASSALEQLALDHDDNLWDQRVQLSLAKLTRLASLEESNVSDDATPTKLQELDDKLEIGNLQERLYEHVLPALHSAIDEKAEVELAMDQFGGRVTDQPALKDLLEELLTRLIRRQPLDAEQLINILTLIDDVRFLEGDESSVSGREFYNALRVLRLSGYASSDPVKYDFLERLIWRRCFIRDDWHSISKTEFRSDDKNRSLFLNTTLARTLLACVEDGKLGLSQSYTISQPKAYKTTETEENRGRGELYPVPNISDVLSLGSLELIRSRFRPEQWPHIERDLRTEVDSLERLLEGTNLKEWLSGLLLHAEEEFGGTNVKGERLVPESTKAKFSWV</sequence>
<dbReference type="InterPro" id="IPR037624">
    <property type="entry name" value="Nup133-like"/>
</dbReference>
<dbReference type="GeneID" id="63789220"/>
<feature type="region of interest" description="Disordered" evidence="8">
    <location>
        <begin position="1"/>
        <end position="99"/>
    </location>
</feature>
<dbReference type="InterPro" id="IPR007187">
    <property type="entry name" value="Nucleoporin_Nup133/Nup155_C"/>
</dbReference>
<gene>
    <name evidence="11" type="ORF">BHQ10_000003</name>
</gene>
<comment type="similarity">
    <text evidence="2">Belongs to the nucleoporin Nup133 family.</text>
</comment>
<feature type="domain" description="Nucleoporin Nup133/Nup155-like C-terminal" evidence="9">
    <location>
        <begin position="645"/>
        <end position="1312"/>
    </location>
</feature>
<evidence type="ECO:0000259" key="9">
    <source>
        <dbReference type="Pfam" id="PF03177"/>
    </source>
</evidence>
<reference evidence="11 12" key="1">
    <citation type="journal article" date="2017" name="Biotechnol. Biofuels">
        <title>Differential beta-glucosidase expression as a function of carbon source availability in Talaromyces amestolkiae: a genomic and proteomic approach.</title>
        <authorList>
            <person name="de Eugenio L.I."/>
            <person name="Mendez-Liter J.A."/>
            <person name="Nieto-Dominguez M."/>
            <person name="Alonso L."/>
            <person name="Gil-Munoz J."/>
            <person name="Barriuso J."/>
            <person name="Prieto A."/>
            <person name="Martinez M.J."/>
        </authorList>
    </citation>
    <scope>NUCLEOTIDE SEQUENCE [LARGE SCALE GENOMIC DNA]</scope>
    <source>
        <strain evidence="11 12">CIB</strain>
    </source>
</reference>
<evidence type="ECO:0000313" key="12">
    <source>
        <dbReference type="Proteomes" id="UP000249363"/>
    </source>
</evidence>
<keyword evidence="4" id="KW-0509">mRNA transport</keyword>
<dbReference type="GO" id="GO:0006606">
    <property type="term" value="P:protein import into nucleus"/>
    <property type="evidence" value="ECO:0007669"/>
    <property type="project" value="TreeGrafter"/>
</dbReference>
<evidence type="ECO:0000256" key="3">
    <source>
        <dbReference type="ARBA" id="ARBA00022448"/>
    </source>
</evidence>
<comment type="subcellular location">
    <subcellularLocation>
        <location evidence="1">Nucleus envelope</location>
    </subcellularLocation>
</comment>
<keyword evidence="7" id="KW-0539">Nucleus</keyword>
<dbReference type="RefSeq" id="XP_040728508.1">
    <property type="nucleotide sequence ID" value="XM_040875206.1"/>
</dbReference>
<dbReference type="GO" id="GO:0016973">
    <property type="term" value="P:poly(A)+ mRNA export from nucleus"/>
    <property type="evidence" value="ECO:0007669"/>
    <property type="project" value="TreeGrafter"/>
</dbReference>
<dbReference type="InterPro" id="IPR015943">
    <property type="entry name" value="WD40/YVTN_repeat-like_dom_sf"/>
</dbReference>
<dbReference type="Pfam" id="PF08801">
    <property type="entry name" value="Nucleoporin_N"/>
    <property type="match status" value="1"/>
</dbReference>
<dbReference type="STRING" id="1196081.A0A364KKA8"/>
<evidence type="ECO:0000256" key="4">
    <source>
        <dbReference type="ARBA" id="ARBA00022816"/>
    </source>
</evidence>
<dbReference type="InterPro" id="IPR014908">
    <property type="entry name" value="Nucleoporin_Nup133/Nup155_N"/>
</dbReference>
<evidence type="ECO:0000256" key="2">
    <source>
        <dbReference type="ARBA" id="ARBA00005569"/>
    </source>
</evidence>
<evidence type="ECO:0000256" key="6">
    <source>
        <dbReference type="ARBA" id="ARBA00023010"/>
    </source>
</evidence>
<dbReference type="GO" id="GO:0031080">
    <property type="term" value="C:nuclear pore outer ring"/>
    <property type="evidence" value="ECO:0007669"/>
    <property type="project" value="TreeGrafter"/>
</dbReference>
<keyword evidence="5" id="KW-0653">Protein transport</keyword>
<evidence type="ECO:0000256" key="1">
    <source>
        <dbReference type="ARBA" id="ARBA00004259"/>
    </source>
</evidence>
<feature type="compositionally biased region" description="Basic and acidic residues" evidence="8">
    <location>
        <begin position="77"/>
        <end position="92"/>
    </location>
</feature>
<dbReference type="EMBL" id="MIKG01000001">
    <property type="protein sequence ID" value="RAO63991.1"/>
    <property type="molecule type" value="Genomic_DNA"/>
</dbReference>
<evidence type="ECO:0000256" key="5">
    <source>
        <dbReference type="ARBA" id="ARBA00022927"/>
    </source>
</evidence>
<dbReference type="PANTHER" id="PTHR13405">
    <property type="entry name" value="NUCLEAR PORE COMPLEX PROTEIN NUP133"/>
    <property type="match status" value="1"/>
</dbReference>
<evidence type="ECO:0000256" key="7">
    <source>
        <dbReference type="ARBA" id="ARBA00023242"/>
    </source>
</evidence>
<proteinExistence type="inferred from homology"/>
<dbReference type="SUPFAM" id="SSF117289">
    <property type="entry name" value="Nucleoporin domain"/>
    <property type="match status" value="1"/>
</dbReference>
<evidence type="ECO:0000313" key="11">
    <source>
        <dbReference type="EMBL" id="RAO63991.1"/>
    </source>
</evidence>
<dbReference type="Pfam" id="PF03177">
    <property type="entry name" value="Nucleoporin_C"/>
    <property type="match status" value="1"/>
</dbReference>
<organism evidence="11 12">
    <name type="scientific">Talaromyces amestolkiae</name>
    <dbReference type="NCBI Taxonomy" id="1196081"/>
    <lineage>
        <taxon>Eukaryota</taxon>
        <taxon>Fungi</taxon>
        <taxon>Dikarya</taxon>
        <taxon>Ascomycota</taxon>
        <taxon>Pezizomycotina</taxon>
        <taxon>Eurotiomycetes</taxon>
        <taxon>Eurotiomycetidae</taxon>
        <taxon>Eurotiales</taxon>
        <taxon>Trichocomaceae</taxon>
        <taxon>Talaromyces</taxon>
        <taxon>Talaromyces sect. Talaromyces</taxon>
    </lineage>
</organism>
<dbReference type="Gene3D" id="1.20.58.1380">
    <property type="match status" value="1"/>
</dbReference>
<dbReference type="OrthoDB" id="103454at2759"/>
<keyword evidence="12" id="KW-1185">Reference proteome</keyword>
<dbReference type="Gene3D" id="2.130.10.10">
    <property type="entry name" value="YVTN repeat-like/Quinoprotein amine dehydrogenase"/>
    <property type="match status" value="1"/>
</dbReference>
<feature type="domain" description="Nucleoporin Nup133/Nup155-like N-terminal" evidence="10">
    <location>
        <begin position="106"/>
        <end position="534"/>
    </location>
</feature>
<name>A0A364KKA8_TALAM</name>
<keyword evidence="6" id="KW-0811">Translocation</keyword>
<dbReference type="GO" id="GO:0000972">
    <property type="term" value="P:transcription-dependent tethering of RNA polymerase II gene DNA at nuclear periphery"/>
    <property type="evidence" value="ECO:0007669"/>
    <property type="project" value="TreeGrafter"/>
</dbReference>
<evidence type="ECO:0000259" key="10">
    <source>
        <dbReference type="Pfam" id="PF08801"/>
    </source>
</evidence>
<evidence type="ECO:0008006" key="13">
    <source>
        <dbReference type="Google" id="ProtNLM"/>
    </source>
</evidence>
<accession>A0A364KKA8</accession>
<dbReference type="Proteomes" id="UP000249363">
    <property type="component" value="Unassembled WGS sequence"/>
</dbReference>